<feature type="transmembrane region" description="Helical" evidence="1">
    <location>
        <begin position="206"/>
        <end position="223"/>
    </location>
</feature>
<dbReference type="AlphaFoldDB" id="A0A8K1C5H7"/>
<sequence>MATMMMAMPSSRLAAFNAALYVTQLVITGISFSRPQNEAQYDTLITPAAYAFSIWSVIYVLTLSTVVTDLFFPAFSIYNNAAKPDFLRACFALSCIFNFGWVVLFHGDLVNLATVDITLLWLSLLPIYLFVNFERDERPFSWRPYVFSELSIRLYFSWVSAATLISWTITLQGITGGFLSLSTYLMLLSVLIVIATVGVVYGRDSVIGLVAVWALNALAHKDLGKLDVDDSEKLLRIQAAATLAASVTLTLILVSALERIVFRVRSSREWRAYLKISSETEAHPYYGT</sequence>
<reference evidence="2" key="1">
    <citation type="submission" date="2019-03" db="EMBL/GenBank/DDBJ databases">
        <title>Long read genome sequence of the mycoparasitic Pythium oligandrum ATCC 38472 isolated from sugarbeet rhizosphere.</title>
        <authorList>
            <person name="Gaulin E."/>
        </authorList>
    </citation>
    <scope>NUCLEOTIDE SEQUENCE</scope>
    <source>
        <strain evidence="2">ATCC 38472_TT</strain>
    </source>
</reference>
<dbReference type="OrthoDB" id="5586934at2759"/>
<evidence type="ECO:0000256" key="1">
    <source>
        <dbReference type="SAM" id="Phobius"/>
    </source>
</evidence>
<feature type="transmembrane region" description="Helical" evidence="1">
    <location>
        <begin position="181"/>
        <end position="201"/>
    </location>
</feature>
<organism evidence="2 3">
    <name type="scientific">Pythium oligandrum</name>
    <name type="common">Mycoparasitic fungus</name>
    <dbReference type="NCBI Taxonomy" id="41045"/>
    <lineage>
        <taxon>Eukaryota</taxon>
        <taxon>Sar</taxon>
        <taxon>Stramenopiles</taxon>
        <taxon>Oomycota</taxon>
        <taxon>Peronosporomycetes</taxon>
        <taxon>Pythiales</taxon>
        <taxon>Pythiaceae</taxon>
        <taxon>Pythium</taxon>
    </lineage>
</organism>
<gene>
    <name evidence="2" type="ORF">Poli38472_006803</name>
</gene>
<dbReference type="PANTHER" id="PTHR33802">
    <property type="entry name" value="SI:CH211-161H7.5-RELATED"/>
    <property type="match status" value="1"/>
</dbReference>
<feature type="transmembrane region" description="Helical" evidence="1">
    <location>
        <begin position="152"/>
        <end position="169"/>
    </location>
</feature>
<accession>A0A8K1C5H7</accession>
<protein>
    <submittedName>
        <fullName evidence="2">Uncharacterized protein</fullName>
    </submittedName>
</protein>
<keyword evidence="1" id="KW-1133">Transmembrane helix</keyword>
<evidence type="ECO:0000313" key="2">
    <source>
        <dbReference type="EMBL" id="TMW56793.1"/>
    </source>
</evidence>
<dbReference type="EMBL" id="SPLM01000145">
    <property type="protein sequence ID" value="TMW56793.1"/>
    <property type="molecule type" value="Genomic_DNA"/>
</dbReference>
<proteinExistence type="predicted"/>
<comment type="caution">
    <text evidence="2">The sequence shown here is derived from an EMBL/GenBank/DDBJ whole genome shotgun (WGS) entry which is preliminary data.</text>
</comment>
<dbReference type="PANTHER" id="PTHR33802:SF2">
    <property type="entry name" value="EF-HAND DOMAIN-CONTAINING PROTEIN"/>
    <property type="match status" value="1"/>
</dbReference>
<feature type="transmembrane region" description="Helical" evidence="1">
    <location>
        <begin position="86"/>
        <end position="104"/>
    </location>
</feature>
<feature type="transmembrane region" description="Helical" evidence="1">
    <location>
        <begin position="110"/>
        <end position="131"/>
    </location>
</feature>
<keyword evidence="3" id="KW-1185">Reference proteome</keyword>
<feature type="transmembrane region" description="Helical" evidence="1">
    <location>
        <begin position="52"/>
        <end position="74"/>
    </location>
</feature>
<keyword evidence="1" id="KW-0472">Membrane</keyword>
<feature type="transmembrane region" description="Helical" evidence="1">
    <location>
        <begin position="235"/>
        <end position="257"/>
    </location>
</feature>
<dbReference type="Proteomes" id="UP000794436">
    <property type="component" value="Unassembled WGS sequence"/>
</dbReference>
<evidence type="ECO:0000313" key="3">
    <source>
        <dbReference type="Proteomes" id="UP000794436"/>
    </source>
</evidence>
<name>A0A8K1C5H7_PYTOL</name>
<keyword evidence="1" id="KW-0812">Transmembrane</keyword>